<name>A0A3M0MKZ1_9RHOB</name>
<keyword evidence="2" id="KW-0663">Pyridoxal phosphate</keyword>
<dbReference type="Pfam" id="PF00392">
    <property type="entry name" value="GntR"/>
    <property type="match status" value="1"/>
</dbReference>
<dbReference type="InterPro" id="IPR015424">
    <property type="entry name" value="PyrdxlP-dep_Trfase"/>
</dbReference>
<sequence>MSNTDKNHQSNLDAALLALTLDRIAEHPLHLQLSESLRALVLTGHYGGQRLPASRVFAGELGVSRMTVISAYDQLIAEGYLIARRGDGTYIAKHLPHLVAPVSRPAPSTQMTRPFLPFHPGIPDQTAFPHRPWARHLERAWRAPEARLLAQADPFGWLVLRAAIAAHLAAWRGLDCVPEQVVITAGAWDGFDILSGAGLLRGQRLAMEDPGWPTLYRLIEHAGLRPVPLRIDTNGFVSTRIPERVANAVVTPSRHYPTGIAMPLARRLELLHWAKTQDGLIIEDDYDSEFRYQGQPLPSLAGLDGLRRVVYMGSFSKLLSPSLRIGYLVLPEAHLNPVRAYLSAIGARASLLPQPALASFMESGEFATHLRRMRRIYARRQAWLLQELTPVSDLLDLRPDATGMHLCLSLHPKLRAATTDQELAAQGATHGLSLRALSTQAKLPDPPQGLLLGYAGFTEEQLAQAASALVRLLRYSARHPGE</sequence>
<dbReference type="InterPro" id="IPR000524">
    <property type="entry name" value="Tscrpt_reg_HTH_GntR"/>
</dbReference>
<evidence type="ECO:0000256" key="2">
    <source>
        <dbReference type="ARBA" id="ARBA00022898"/>
    </source>
</evidence>
<dbReference type="InterPro" id="IPR015421">
    <property type="entry name" value="PyrdxlP-dep_Trfase_major"/>
</dbReference>
<evidence type="ECO:0000256" key="4">
    <source>
        <dbReference type="ARBA" id="ARBA00023125"/>
    </source>
</evidence>
<keyword evidence="7" id="KW-0032">Aminotransferase</keyword>
<dbReference type="AlphaFoldDB" id="A0A3M0MKZ1"/>
<keyword evidence="3" id="KW-0805">Transcription regulation</keyword>
<gene>
    <name evidence="7" type="ORF">C9E81_04585</name>
</gene>
<dbReference type="PROSITE" id="PS50949">
    <property type="entry name" value="HTH_GNTR"/>
    <property type="match status" value="1"/>
</dbReference>
<dbReference type="Gene3D" id="3.40.640.10">
    <property type="entry name" value="Type I PLP-dependent aspartate aminotransferase-like (Major domain)"/>
    <property type="match status" value="1"/>
</dbReference>
<dbReference type="RefSeq" id="WP_122111178.1">
    <property type="nucleotide sequence ID" value="NZ_QOKZ01000001.1"/>
</dbReference>
<keyword evidence="5" id="KW-0804">Transcription</keyword>
<accession>A0A3M0MKZ1</accession>
<dbReference type="InterPro" id="IPR051446">
    <property type="entry name" value="HTH_trans_reg/aminotransferase"/>
</dbReference>
<dbReference type="InterPro" id="IPR036388">
    <property type="entry name" value="WH-like_DNA-bd_sf"/>
</dbReference>
<dbReference type="PANTHER" id="PTHR46577">
    <property type="entry name" value="HTH-TYPE TRANSCRIPTIONAL REGULATORY PROTEIN GABR"/>
    <property type="match status" value="1"/>
</dbReference>
<dbReference type="Proteomes" id="UP000273516">
    <property type="component" value="Unassembled WGS sequence"/>
</dbReference>
<proteinExistence type="inferred from homology"/>
<dbReference type="SUPFAM" id="SSF46785">
    <property type="entry name" value="Winged helix' DNA-binding domain"/>
    <property type="match status" value="1"/>
</dbReference>
<dbReference type="InterPro" id="IPR004839">
    <property type="entry name" value="Aminotransferase_I/II_large"/>
</dbReference>
<protein>
    <submittedName>
        <fullName evidence="7">PLP-dependent aminotransferase family protein</fullName>
    </submittedName>
</protein>
<comment type="similarity">
    <text evidence="1">In the C-terminal section; belongs to the class-I pyridoxal-phosphate-dependent aminotransferase family.</text>
</comment>
<dbReference type="GO" id="GO:0003700">
    <property type="term" value="F:DNA-binding transcription factor activity"/>
    <property type="evidence" value="ECO:0007669"/>
    <property type="project" value="InterPro"/>
</dbReference>
<dbReference type="SMART" id="SM00345">
    <property type="entry name" value="HTH_GNTR"/>
    <property type="match status" value="1"/>
</dbReference>
<dbReference type="CDD" id="cd07377">
    <property type="entry name" value="WHTH_GntR"/>
    <property type="match status" value="1"/>
</dbReference>
<dbReference type="GO" id="GO:0003677">
    <property type="term" value="F:DNA binding"/>
    <property type="evidence" value="ECO:0007669"/>
    <property type="project" value="UniProtKB-KW"/>
</dbReference>
<dbReference type="GO" id="GO:0030170">
    <property type="term" value="F:pyridoxal phosphate binding"/>
    <property type="evidence" value="ECO:0007669"/>
    <property type="project" value="InterPro"/>
</dbReference>
<dbReference type="Gene3D" id="1.10.10.10">
    <property type="entry name" value="Winged helix-like DNA-binding domain superfamily/Winged helix DNA-binding domain"/>
    <property type="match status" value="1"/>
</dbReference>
<evidence type="ECO:0000313" key="7">
    <source>
        <dbReference type="EMBL" id="RMC38095.1"/>
    </source>
</evidence>
<dbReference type="Pfam" id="PF00155">
    <property type="entry name" value="Aminotran_1_2"/>
    <property type="match status" value="1"/>
</dbReference>
<reference evidence="7 8" key="1">
    <citation type="submission" date="2018-07" db="EMBL/GenBank/DDBJ databases">
        <authorList>
            <person name="Zhang Y."/>
            <person name="Wang L."/>
            <person name="Ma S."/>
        </authorList>
    </citation>
    <scope>NUCLEOTIDE SEQUENCE [LARGE SCALE GENOMIC DNA]</scope>
    <source>
        <strain evidence="7 8">4-2</strain>
    </source>
</reference>
<keyword evidence="8" id="KW-1185">Reference proteome</keyword>
<dbReference type="CDD" id="cd00609">
    <property type="entry name" value="AAT_like"/>
    <property type="match status" value="1"/>
</dbReference>
<feature type="domain" description="HTH gntR-type" evidence="6">
    <location>
        <begin position="27"/>
        <end position="94"/>
    </location>
</feature>
<dbReference type="GO" id="GO:0008483">
    <property type="term" value="F:transaminase activity"/>
    <property type="evidence" value="ECO:0007669"/>
    <property type="project" value="UniProtKB-KW"/>
</dbReference>
<keyword evidence="7" id="KW-0808">Transferase</keyword>
<dbReference type="OrthoDB" id="9808770at2"/>
<evidence type="ECO:0000256" key="3">
    <source>
        <dbReference type="ARBA" id="ARBA00023015"/>
    </source>
</evidence>
<evidence type="ECO:0000259" key="6">
    <source>
        <dbReference type="PROSITE" id="PS50949"/>
    </source>
</evidence>
<dbReference type="SUPFAM" id="SSF53383">
    <property type="entry name" value="PLP-dependent transferases"/>
    <property type="match status" value="1"/>
</dbReference>
<organism evidence="7 8">
    <name type="scientific">Paracoccus alkanivorans</name>
    <dbReference type="NCBI Taxonomy" id="2116655"/>
    <lineage>
        <taxon>Bacteria</taxon>
        <taxon>Pseudomonadati</taxon>
        <taxon>Pseudomonadota</taxon>
        <taxon>Alphaproteobacteria</taxon>
        <taxon>Rhodobacterales</taxon>
        <taxon>Paracoccaceae</taxon>
        <taxon>Paracoccus</taxon>
    </lineage>
</organism>
<dbReference type="PRINTS" id="PR00035">
    <property type="entry name" value="HTHGNTR"/>
</dbReference>
<evidence type="ECO:0000313" key="8">
    <source>
        <dbReference type="Proteomes" id="UP000273516"/>
    </source>
</evidence>
<evidence type="ECO:0000256" key="5">
    <source>
        <dbReference type="ARBA" id="ARBA00023163"/>
    </source>
</evidence>
<comment type="caution">
    <text evidence="7">The sequence shown here is derived from an EMBL/GenBank/DDBJ whole genome shotgun (WGS) entry which is preliminary data.</text>
</comment>
<dbReference type="PANTHER" id="PTHR46577:SF1">
    <property type="entry name" value="HTH-TYPE TRANSCRIPTIONAL REGULATORY PROTEIN GABR"/>
    <property type="match status" value="1"/>
</dbReference>
<dbReference type="InterPro" id="IPR036390">
    <property type="entry name" value="WH_DNA-bd_sf"/>
</dbReference>
<keyword evidence="4" id="KW-0238">DNA-binding</keyword>
<evidence type="ECO:0000256" key="1">
    <source>
        <dbReference type="ARBA" id="ARBA00005384"/>
    </source>
</evidence>
<dbReference type="EMBL" id="QOKZ01000001">
    <property type="protein sequence ID" value="RMC38095.1"/>
    <property type="molecule type" value="Genomic_DNA"/>
</dbReference>